<evidence type="ECO:0000313" key="3">
    <source>
        <dbReference type="Proteomes" id="UP001160519"/>
    </source>
</evidence>
<keyword evidence="1" id="KW-0812">Transmembrane</keyword>
<dbReference type="EMBL" id="JAQSDF010000016">
    <property type="protein sequence ID" value="MDI1230880.1"/>
    <property type="molecule type" value="Genomic_DNA"/>
</dbReference>
<name>A0AA43Q531_9GAMM</name>
<sequence>MTFPILRLARLISVPLFLLLLISPSVFAHGVDANTERFLLANQGLAIGPFLYIGAKHMVTGYDHLLFLIGVIFFLFRTRDVLTYVSLFTLGHSLTLLFGVLNNMAVNPFLIDAIIGLSIVYKGFDNLGGFRRLFGFQPNTKIAVMVFGLFHGFGLATKLQDFSLPQAELWKNLLAFNVGVELGQFVALLFILIALDFWRRHESFYRFSTATNTLLMTGGLILFGYQITGYLING</sequence>
<dbReference type="Pfam" id="PF13795">
    <property type="entry name" value="HupE_UreJ_2"/>
    <property type="match status" value="1"/>
</dbReference>
<protein>
    <submittedName>
        <fullName evidence="2">HupE/UreJ family protein</fullName>
    </submittedName>
</protein>
<keyword evidence="1" id="KW-0472">Membrane</keyword>
<reference evidence="2" key="1">
    <citation type="submission" date="2023-01" db="EMBL/GenBank/DDBJ databases">
        <title>Biogeochemical cycle of methane in antarctic sediments.</title>
        <authorList>
            <person name="Roldan D.M."/>
            <person name="Menes R.J."/>
        </authorList>
    </citation>
    <scope>NUCLEOTIDE SEQUENCE [LARGE SCALE GENOMIC DNA]</scope>
    <source>
        <strain evidence="2">K-2018 MAG008</strain>
    </source>
</reference>
<dbReference type="Proteomes" id="UP001160519">
    <property type="component" value="Unassembled WGS sequence"/>
</dbReference>
<accession>A0AA43Q531</accession>
<proteinExistence type="predicted"/>
<evidence type="ECO:0000256" key="1">
    <source>
        <dbReference type="SAM" id="Phobius"/>
    </source>
</evidence>
<dbReference type="InterPro" id="IPR032809">
    <property type="entry name" value="Put_HupE_UreJ"/>
</dbReference>
<feature type="transmembrane region" description="Helical" evidence="1">
    <location>
        <begin position="106"/>
        <end position="124"/>
    </location>
</feature>
<feature type="transmembrane region" description="Helical" evidence="1">
    <location>
        <begin position="136"/>
        <end position="154"/>
    </location>
</feature>
<dbReference type="AlphaFoldDB" id="A0AA43Q531"/>
<gene>
    <name evidence="2" type="ORF">PSU93_07015</name>
</gene>
<feature type="transmembrane region" description="Helical" evidence="1">
    <location>
        <begin position="52"/>
        <end position="76"/>
    </location>
</feature>
<evidence type="ECO:0000313" key="2">
    <source>
        <dbReference type="EMBL" id="MDI1230880.1"/>
    </source>
</evidence>
<feature type="transmembrane region" description="Helical" evidence="1">
    <location>
        <begin position="174"/>
        <end position="198"/>
    </location>
</feature>
<keyword evidence="3" id="KW-1185">Reference proteome</keyword>
<organism evidence="2 3">
    <name type="scientific">Candidatus Methylobacter titanis</name>
    <dbReference type="NCBI Taxonomy" id="3053457"/>
    <lineage>
        <taxon>Bacteria</taxon>
        <taxon>Pseudomonadati</taxon>
        <taxon>Pseudomonadota</taxon>
        <taxon>Gammaproteobacteria</taxon>
        <taxon>Methylococcales</taxon>
        <taxon>Methylococcaceae</taxon>
        <taxon>Methylobacter</taxon>
    </lineage>
</organism>
<feature type="transmembrane region" description="Helical" evidence="1">
    <location>
        <begin position="210"/>
        <end position="232"/>
    </location>
</feature>
<comment type="caution">
    <text evidence="2">The sequence shown here is derived from an EMBL/GenBank/DDBJ whole genome shotgun (WGS) entry which is preliminary data.</text>
</comment>
<keyword evidence="1" id="KW-1133">Transmembrane helix</keyword>